<evidence type="ECO:0000259" key="5">
    <source>
        <dbReference type="PROSITE" id="PS01124"/>
    </source>
</evidence>
<keyword evidence="3" id="KW-0010">Activator</keyword>
<gene>
    <name evidence="6" type="ordered locus">Dacet_1022</name>
</gene>
<dbReference type="PaxDb" id="522772-Dacet_1022"/>
<keyword evidence="4" id="KW-0804">Transcription</keyword>
<dbReference type="STRING" id="522772.Dacet_1022"/>
<evidence type="ECO:0000256" key="4">
    <source>
        <dbReference type="ARBA" id="ARBA00023163"/>
    </source>
</evidence>
<organism evidence="6 7">
    <name type="scientific">Denitrovibrio acetiphilus (strain DSM 12809 / NBRC 114555 / N2460)</name>
    <dbReference type="NCBI Taxonomy" id="522772"/>
    <lineage>
        <taxon>Bacteria</taxon>
        <taxon>Pseudomonadati</taxon>
        <taxon>Deferribacterota</taxon>
        <taxon>Deferribacteres</taxon>
        <taxon>Deferribacterales</taxon>
        <taxon>Geovibrionaceae</taxon>
        <taxon>Denitrovibrio</taxon>
    </lineage>
</organism>
<dbReference type="SUPFAM" id="SSF46689">
    <property type="entry name" value="Homeodomain-like"/>
    <property type="match status" value="2"/>
</dbReference>
<dbReference type="AlphaFoldDB" id="D4H6T2"/>
<dbReference type="InterPro" id="IPR050204">
    <property type="entry name" value="AraC_XylS_family_regulators"/>
</dbReference>
<dbReference type="Gene3D" id="1.10.10.60">
    <property type="entry name" value="Homeodomain-like"/>
    <property type="match status" value="2"/>
</dbReference>
<evidence type="ECO:0000256" key="1">
    <source>
        <dbReference type="ARBA" id="ARBA00023015"/>
    </source>
</evidence>
<dbReference type="Pfam" id="PF02311">
    <property type="entry name" value="AraC_binding"/>
    <property type="match status" value="1"/>
</dbReference>
<dbReference type="InterPro" id="IPR018062">
    <property type="entry name" value="HTH_AraC-typ_CS"/>
</dbReference>
<dbReference type="SUPFAM" id="SSF51215">
    <property type="entry name" value="Regulatory protein AraC"/>
    <property type="match status" value="1"/>
</dbReference>
<dbReference type="OrthoDB" id="9809338at2"/>
<feature type="domain" description="HTH araC/xylS-type" evidence="5">
    <location>
        <begin position="165"/>
        <end position="263"/>
    </location>
</feature>
<name>D4H6T2_DENA2</name>
<dbReference type="InterPro" id="IPR009057">
    <property type="entry name" value="Homeodomain-like_sf"/>
</dbReference>
<dbReference type="InterPro" id="IPR003313">
    <property type="entry name" value="AraC-bd"/>
</dbReference>
<dbReference type="Proteomes" id="UP000002012">
    <property type="component" value="Chromosome"/>
</dbReference>
<dbReference type="GO" id="GO:0043565">
    <property type="term" value="F:sequence-specific DNA binding"/>
    <property type="evidence" value="ECO:0007669"/>
    <property type="project" value="InterPro"/>
</dbReference>
<dbReference type="InterPro" id="IPR020449">
    <property type="entry name" value="Tscrpt_reg_AraC-type_HTH"/>
</dbReference>
<evidence type="ECO:0000256" key="3">
    <source>
        <dbReference type="ARBA" id="ARBA00023159"/>
    </source>
</evidence>
<keyword evidence="7" id="KW-1185">Reference proteome</keyword>
<sequence>MAPVTTHSLNKHHAHLILTDQRYYSFPKHYHETYSVAILTDGLKHFRAGRTECTLHCANLVTMNPCEIHSGESLTEEGWQQIVLLFDENSADKFAEENGLDKLIFSKTEKDDAFLRNRLIKTYRDAVDSETEMEKEHSFETIMGLLFYKENAADIPVYHNISGIQRAVEAMTDEPQQKHNLNELAHKAGMSKYHFLRSFRKTVGLTPHAYLNMLRIERARRILLTTDNNIADIAAGCGFSDQAHFTRAYKKIYGTPPGSIIRK</sequence>
<proteinExistence type="predicted"/>
<dbReference type="RefSeq" id="WP_013010329.1">
    <property type="nucleotide sequence ID" value="NC_013943.1"/>
</dbReference>
<keyword evidence="1" id="KW-0805">Transcription regulation</keyword>
<dbReference type="eggNOG" id="COG4977">
    <property type="taxonomic scope" value="Bacteria"/>
</dbReference>
<dbReference type="PANTHER" id="PTHR46796">
    <property type="entry name" value="HTH-TYPE TRANSCRIPTIONAL ACTIVATOR RHAS-RELATED"/>
    <property type="match status" value="1"/>
</dbReference>
<dbReference type="PRINTS" id="PR00032">
    <property type="entry name" value="HTHARAC"/>
</dbReference>
<dbReference type="SMART" id="SM00342">
    <property type="entry name" value="HTH_ARAC"/>
    <property type="match status" value="1"/>
</dbReference>
<dbReference type="KEGG" id="dap:Dacet_1022"/>
<dbReference type="EMBL" id="CP001968">
    <property type="protein sequence ID" value="ADD67798.1"/>
    <property type="molecule type" value="Genomic_DNA"/>
</dbReference>
<reference evidence="6 7" key="1">
    <citation type="journal article" date="2010" name="Stand. Genomic Sci.">
        <title>Complete genome sequence of Denitrovibrio acetiphilus type strain (N2460).</title>
        <authorList>
            <person name="Kiss H."/>
            <person name="Lang E."/>
            <person name="Lapidus A."/>
            <person name="Copeland A."/>
            <person name="Nolan M."/>
            <person name="Glavina Del Rio T."/>
            <person name="Chen F."/>
            <person name="Lucas S."/>
            <person name="Tice H."/>
            <person name="Cheng J.F."/>
            <person name="Han C."/>
            <person name="Goodwin L."/>
            <person name="Pitluck S."/>
            <person name="Liolios K."/>
            <person name="Pati A."/>
            <person name="Ivanova N."/>
            <person name="Mavromatis K."/>
            <person name="Chen A."/>
            <person name="Palaniappan K."/>
            <person name="Land M."/>
            <person name="Hauser L."/>
            <person name="Chang Y.J."/>
            <person name="Jeffries C.D."/>
            <person name="Detter J.C."/>
            <person name="Brettin T."/>
            <person name="Spring S."/>
            <person name="Rohde M."/>
            <person name="Goker M."/>
            <person name="Woyke T."/>
            <person name="Bristow J."/>
            <person name="Eisen J.A."/>
            <person name="Markowitz V."/>
            <person name="Hugenholtz P."/>
            <person name="Kyrpides N.C."/>
            <person name="Klenk H.P."/>
        </authorList>
    </citation>
    <scope>NUCLEOTIDE SEQUENCE [LARGE SCALE GENOMIC DNA]</scope>
    <source>
        <strain evidence="7">DSM 12809 / NBRC 114555 / N2460</strain>
    </source>
</reference>
<dbReference type="PROSITE" id="PS01124">
    <property type="entry name" value="HTH_ARAC_FAMILY_2"/>
    <property type="match status" value="1"/>
</dbReference>
<keyword evidence="2" id="KW-0238">DNA-binding</keyword>
<dbReference type="GO" id="GO:0003700">
    <property type="term" value="F:DNA-binding transcription factor activity"/>
    <property type="evidence" value="ECO:0007669"/>
    <property type="project" value="InterPro"/>
</dbReference>
<dbReference type="InParanoid" id="D4H6T2"/>
<dbReference type="InterPro" id="IPR037923">
    <property type="entry name" value="HTH-like"/>
</dbReference>
<dbReference type="FunCoup" id="D4H6T2">
    <property type="interactions" value="120"/>
</dbReference>
<evidence type="ECO:0000313" key="7">
    <source>
        <dbReference type="Proteomes" id="UP000002012"/>
    </source>
</evidence>
<evidence type="ECO:0000256" key="2">
    <source>
        <dbReference type="ARBA" id="ARBA00023125"/>
    </source>
</evidence>
<dbReference type="PANTHER" id="PTHR46796:SF2">
    <property type="entry name" value="TRANSCRIPTIONAL REGULATORY PROTEIN"/>
    <property type="match status" value="1"/>
</dbReference>
<dbReference type="PROSITE" id="PS00041">
    <property type="entry name" value="HTH_ARAC_FAMILY_1"/>
    <property type="match status" value="1"/>
</dbReference>
<dbReference type="InterPro" id="IPR018060">
    <property type="entry name" value="HTH_AraC"/>
</dbReference>
<evidence type="ECO:0000313" key="6">
    <source>
        <dbReference type="EMBL" id="ADD67798.1"/>
    </source>
</evidence>
<dbReference type="HOGENOM" id="CLU_000445_88_16_0"/>
<protein>
    <submittedName>
        <fullName evidence="6">Transcriptional regulator, AraC family</fullName>
    </submittedName>
</protein>
<accession>D4H6T2</accession>
<dbReference type="Pfam" id="PF12833">
    <property type="entry name" value="HTH_18"/>
    <property type="match status" value="1"/>
</dbReference>